<sequence>MVTPMSPMNPKHMYDTVRGIDVLFANTERDTASEDDELLEGIASFRGAPSGL</sequence>
<dbReference type="PATRIC" id="fig|1278073.3.peg.434"/>
<name>L7U5L0_MYXSD</name>
<reference evidence="1 2" key="1">
    <citation type="journal article" date="2013" name="Genome Announc.">
        <title>Complete genome sequence of Myxococcus stipitatus strain DSM 14675, a fruiting myxobacterium.</title>
        <authorList>
            <person name="Huntley S."/>
            <person name="Kneip S."/>
            <person name="Treuner-Lange A."/>
            <person name="Sogaard-Andersen L."/>
        </authorList>
    </citation>
    <scope>NUCLEOTIDE SEQUENCE [LARGE SCALE GENOMIC DNA]</scope>
    <source>
        <strain evidence="2">DSM 14675 / JCM 12634 / Mx s8</strain>
    </source>
</reference>
<dbReference type="KEGG" id="msd:MYSTI_00417"/>
<keyword evidence="2" id="KW-1185">Reference proteome</keyword>
<dbReference type="HOGENOM" id="CLU_3101216_0_0_7"/>
<dbReference type="Proteomes" id="UP000011131">
    <property type="component" value="Chromosome"/>
</dbReference>
<accession>L7U5L0</accession>
<evidence type="ECO:0000313" key="1">
    <source>
        <dbReference type="EMBL" id="AGC41769.1"/>
    </source>
</evidence>
<dbReference type="EMBL" id="CP004025">
    <property type="protein sequence ID" value="AGC41769.1"/>
    <property type="molecule type" value="Genomic_DNA"/>
</dbReference>
<dbReference type="STRING" id="1278073.MYSTI_00417"/>
<protein>
    <submittedName>
        <fullName evidence="1">Uncharacterized protein</fullName>
    </submittedName>
</protein>
<gene>
    <name evidence="1" type="ordered locus">MYSTI_00417</name>
</gene>
<evidence type="ECO:0000313" key="2">
    <source>
        <dbReference type="Proteomes" id="UP000011131"/>
    </source>
</evidence>
<proteinExistence type="predicted"/>
<dbReference type="AlphaFoldDB" id="L7U5L0"/>
<organism evidence="1 2">
    <name type="scientific">Myxococcus stipitatus (strain DSM 14675 / JCM 12634 / Mx s8)</name>
    <dbReference type="NCBI Taxonomy" id="1278073"/>
    <lineage>
        <taxon>Bacteria</taxon>
        <taxon>Pseudomonadati</taxon>
        <taxon>Myxococcota</taxon>
        <taxon>Myxococcia</taxon>
        <taxon>Myxococcales</taxon>
        <taxon>Cystobacterineae</taxon>
        <taxon>Myxococcaceae</taxon>
        <taxon>Myxococcus</taxon>
    </lineage>
</organism>